<evidence type="ECO:0000256" key="1">
    <source>
        <dbReference type="ARBA" id="ARBA00022741"/>
    </source>
</evidence>
<dbReference type="InterPro" id="IPR014818">
    <property type="entry name" value="Phage/plasmid_primase_P4_C"/>
</dbReference>
<proteinExistence type="predicted"/>
<dbReference type="SUPFAM" id="SSF56731">
    <property type="entry name" value="DNA primase core"/>
    <property type="match status" value="1"/>
</dbReference>
<sequence>MTLQELVTHFKVSRRLNDSSYQCECPVHRDNKASLTISEKKGKLLLHCHAGCDTKDILEEIGLSFSDIGEYKEPKWKESLEFWRNKPIEAVYDYYSESSKYLYSKVRFEGKEIVYAVINKKQDTVKYGRGTTQTTLYNLPALLKAVKEGYPVYIVEGEKDVETLKKLGYTATTAGGVQDWKKEYSIYFTGAKVTILPDNDPPGLELKDQILRDLKHYAHSIRWAITSEAEKGDVTDYLEQHTKEELKELLANSENIGAPWIYIDGSGDKAKAKINADILADSISRGISYLIVRRPEEDKDDFFFYENGVYNKCNRNKVKSVIRRYIPVGMASDNMINNVYNLMLCKESNIITFRDLDTNEWYINLKNGLYNLKTRSLEPHTPKLYSTLQLNCEYHPEDNNRPVFERYMNDLCSDGDENVDEEKKAIIQEYMGLILSNVNVYRIKMALVLWSILGNSGKTQILNLVGKIIGEDRIANIPIQHMNESSKFALGSIMGKRIISIGDQTGSEIKDSSVFKQVTGGDPVKVEPKNKQPYYYIFPGGIVVACNNLPTFQDDKGGHMFERLCIVPCINTIPQERRDGELLDKMLLERNAVFNWFLEGLHRLIDNNFKISKSKACDEAMNEYREKMDTVYRYLSENYIITGNKSDMISKPDFDSAYIAWCDINEFNHVNKQNIKDRMEANGCPNGQGRINGKAGVMVYRNLKQKNNGFQNVTEEEYRQHNFPF</sequence>
<evidence type="ECO:0000259" key="4">
    <source>
        <dbReference type="PROSITE" id="PS51206"/>
    </source>
</evidence>
<dbReference type="Gene3D" id="3.90.580.10">
    <property type="entry name" value="Zinc finger, CHC2-type domain"/>
    <property type="match status" value="1"/>
</dbReference>
<keyword evidence="3" id="KW-0067">ATP-binding</keyword>
<dbReference type="GO" id="GO:0005524">
    <property type="term" value="F:ATP binding"/>
    <property type="evidence" value="ECO:0007669"/>
    <property type="project" value="UniProtKB-KW"/>
</dbReference>
<dbReference type="GO" id="GO:0008270">
    <property type="term" value="F:zinc ion binding"/>
    <property type="evidence" value="ECO:0007669"/>
    <property type="project" value="InterPro"/>
</dbReference>
<dbReference type="PROSITE" id="PS51206">
    <property type="entry name" value="SF3_HELICASE_1"/>
    <property type="match status" value="1"/>
</dbReference>
<dbReference type="SMART" id="SM00885">
    <property type="entry name" value="D5_N"/>
    <property type="match status" value="1"/>
</dbReference>
<evidence type="ECO:0000313" key="5">
    <source>
        <dbReference type="EMBL" id="DAE03934.1"/>
    </source>
</evidence>
<dbReference type="InterPro" id="IPR051620">
    <property type="entry name" value="ORF904-like_C"/>
</dbReference>
<evidence type="ECO:0000256" key="2">
    <source>
        <dbReference type="ARBA" id="ARBA00022801"/>
    </source>
</evidence>
<dbReference type="Gene3D" id="3.40.50.300">
    <property type="entry name" value="P-loop containing nucleotide triphosphate hydrolases"/>
    <property type="match status" value="1"/>
</dbReference>
<name>A0A8S5PA37_9CAUD</name>
<dbReference type="InterPro" id="IPR006500">
    <property type="entry name" value="Helicase_put_C_phage/plasmid"/>
</dbReference>
<organism evidence="5">
    <name type="scientific">Myoviridae sp. ct2cn10</name>
    <dbReference type="NCBI Taxonomy" id="2825022"/>
    <lineage>
        <taxon>Viruses</taxon>
        <taxon>Duplodnaviria</taxon>
        <taxon>Heunggongvirae</taxon>
        <taxon>Uroviricota</taxon>
        <taxon>Caudoviricetes</taxon>
    </lineage>
</organism>
<keyword evidence="2" id="KW-0378">Hydrolase</keyword>
<dbReference type="GO" id="GO:0004386">
    <property type="term" value="F:helicase activity"/>
    <property type="evidence" value="ECO:0007669"/>
    <property type="project" value="UniProtKB-KW"/>
</dbReference>
<dbReference type="SUPFAM" id="SSF52540">
    <property type="entry name" value="P-loop containing nucleoside triphosphate hydrolases"/>
    <property type="match status" value="1"/>
</dbReference>
<dbReference type="InterPro" id="IPR014015">
    <property type="entry name" value="Helicase_SF3_DNA-vir"/>
</dbReference>
<dbReference type="NCBIfam" id="TIGR01613">
    <property type="entry name" value="primase_Cterm"/>
    <property type="match status" value="1"/>
</dbReference>
<accession>A0A8S5PA37</accession>
<dbReference type="GO" id="GO:0016787">
    <property type="term" value="F:hydrolase activity"/>
    <property type="evidence" value="ECO:0007669"/>
    <property type="project" value="UniProtKB-KW"/>
</dbReference>
<dbReference type="PANTHER" id="PTHR35372:SF2">
    <property type="entry name" value="SF3 HELICASE DOMAIN-CONTAINING PROTEIN"/>
    <property type="match status" value="1"/>
</dbReference>
<evidence type="ECO:0000256" key="3">
    <source>
        <dbReference type="ARBA" id="ARBA00022840"/>
    </source>
</evidence>
<dbReference type="InterPro" id="IPR036977">
    <property type="entry name" value="DNA_primase_Znf_CHC2"/>
</dbReference>
<dbReference type="PANTHER" id="PTHR35372">
    <property type="entry name" value="ATP BINDING PROTEIN-RELATED"/>
    <property type="match status" value="1"/>
</dbReference>
<dbReference type="GO" id="GO:0006260">
    <property type="term" value="P:DNA replication"/>
    <property type="evidence" value="ECO:0007669"/>
    <property type="project" value="InterPro"/>
</dbReference>
<dbReference type="InterPro" id="IPR045455">
    <property type="entry name" value="NrS-1_pol-like_helicase"/>
</dbReference>
<dbReference type="Pfam" id="PF08706">
    <property type="entry name" value="D5_N"/>
    <property type="match status" value="1"/>
</dbReference>
<dbReference type="CDD" id="cd01029">
    <property type="entry name" value="TOPRIM_primases"/>
    <property type="match status" value="1"/>
</dbReference>
<dbReference type="EMBL" id="BK015379">
    <property type="protein sequence ID" value="DAE03934.1"/>
    <property type="molecule type" value="Genomic_DNA"/>
</dbReference>
<dbReference type="GO" id="GO:0003677">
    <property type="term" value="F:DNA binding"/>
    <property type="evidence" value="ECO:0007669"/>
    <property type="project" value="InterPro"/>
</dbReference>
<dbReference type="InterPro" id="IPR034154">
    <property type="entry name" value="TOPRIM_DnaG/twinkle"/>
</dbReference>
<dbReference type="InterPro" id="IPR027417">
    <property type="entry name" value="P-loop_NTPase"/>
</dbReference>
<reference evidence="5" key="1">
    <citation type="journal article" date="2021" name="Proc. Natl. Acad. Sci. U.S.A.">
        <title>A Catalog of Tens of Thousands of Viruses from Human Metagenomes Reveals Hidden Associations with Chronic Diseases.</title>
        <authorList>
            <person name="Tisza M.J."/>
            <person name="Buck C.B."/>
        </authorList>
    </citation>
    <scope>NUCLEOTIDE SEQUENCE</scope>
    <source>
        <strain evidence="5">Ct2cn10</strain>
    </source>
</reference>
<keyword evidence="5" id="KW-0347">Helicase</keyword>
<dbReference type="Pfam" id="PF19263">
    <property type="entry name" value="DUF5906"/>
    <property type="match status" value="1"/>
</dbReference>
<keyword evidence="1" id="KW-0547">Nucleotide-binding</keyword>
<protein>
    <submittedName>
        <fullName evidence="5">DsDNA helicase</fullName>
    </submittedName>
</protein>
<feature type="domain" description="SF3 helicase" evidence="4">
    <location>
        <begin position="422"/>
        <end position="582"/>
    </location>
</feature>
<dbReference type="Gene3D" id="3.40.1360.10">
    <property type="match status" value="1"/>
</dbReference>